<feature type="non-terminal residue" evidence="4">
    <location>
        <position position="1"/>
    </location>
</feature>
<name>K1QAB5_MAGGI</name>
<reference evidence="4" key="1">
    <citation type="journal article" date="2012" name="Nature">
        <title>The oyster genome reveals stress adaptation and complexity of shell formation.</title>
        <authorList>
            <person name="Zhang G."/>
            <person name="Fang X."/>
            <person name="Guo X."/>
            <person name="Li L."/>
            <person name="Luo R."/>
            <person name="Xu F."/>
            <person name="Yang P."/>
            <person name="Zhang L."/>
            <person name="Wang X."/>
            <person name="Qi H."/>
            <person name="Xiong Z."/>
            <person name="Que H."/>
            <person name="Xie Y."/>
            <person name="Holland P.W."/>
            <person name="Paps J."/>
            <person name="Zhu Y."/>
            <person name="Wu F."/>
            <person name="Chen Y."/>
            <person name="Wang J."/>
            <person name="Peng C."/>
            <person name="Meng J."/>
            <person name="Yang L."/>
            <person name="Liu J."/>
            <person name="Wen B."/>
            <person name="Zhang N."/>
            <person name="Huang Z."/>
            <person name="Zhu Q."/>
            <person name="Feng Y."/>
            <person name="Mount A."/>
            <person name="Hedgecock D."/>
            <person name="Xu Z."/>
            <person name="Liu Y."/>
            <person name="Domazet-Loso T."/>
            <person name="Du Y."/>
            <person name="Sun X."/>
            <person name="Zhang S."/>
            <person name="Liu B."/>
            <person name="Cheng P."/>
            <person name="Jiang X."/>
            <person name="Li J."/>
            <person name="Fan D."/>
            <person name="Wang W."/>
            <person name="Fu W."/>
            <person name="Wang T."/>
            <person name="Wang B."/>
            <person name="Zhang J."/>
            <person name="Peng Z."/>
            <person name="Li Y."/>
            <person name="Li N."/>
            <person name="Wang J."/>
            <person name="Chen M."/>
            <person name="He Y."/>
            <person name="Tan F."/>
            <person name="Song X."/>
            <person name="Zheng Q."/>
            <person name="Huang R."/>
            <person name="Yang H."/>
            <person name="Du X."/>
            <person name="Chen L."/>
            <person name="Yang M."/>
            <person name="Gaffney P.M."/>
            <person name="Wang S."/>
            <person name="Luo L."/>
            <person name="She Z."/>
            <person name="Ming Y."/>
            <person name="Huang W."/>
            <person name="Zhang S."/>
            <person name="Huang B."/>
            <person name="Zhang Y."/>
            <person name="Qu T."/>
            <person name="Ni P."/>
            <person name="Miao G."/>
            <person name="Wang J."/>
            <person name="Wang Q."/>
            <person name="Steinberg C.E."/>
            <person name="Wang H."/>
            <person name="Li N."/>
            <person name="Qian L."/>
            <person name="Zhang G."/>
            <person name="Li Y."/>
            <person name="Yang H."/>
            <person name="Liu X."/>
            <person name="Wang J."/>
            <person name="Yin Y."/>
            <person name="Wang J."/>
        </authorList>
    </citation>
    <scope>NUCLEOTIDE SEQUENCE [LARGE SCALE GENOMIC DNA]</scope>
    <source>
        <strain evidence="4">05x7-T-G4-1.051#20</strain>
    </source>
</reference>
<protein>
    <submittedName>
        <fullName evidence="4">Fibrinogen alpha-2 chain</fullName>
    </submittedName>
</protein>
<gene>
    <name evidence="4" type="ORF">CGI_10028579</name>
</gene>
<dbReference type="PANTHER" id="PTHR47221:SF7">
    <property type="entry name" value="FIBRINOGEN BETA CHAIN"/>
    <property type="match status" value="1"/>
</dbReference>
<dbReference type="SUPFAM" id="SSF56496">
    <property type="entry name" value="Fibrinogen C-terminal domain-like"/>
    <property type="match status" value="1"/>
</dbReference>
<evidence type="ECO:0000256" key="2">
    <source>
        <dbReference type="ARBA" id="ARBA00022525"/>
    </source>
</evidence>
<dbReference type="Pfam" id="PF00147">
    <property type="entry name" value="Fibrinogen_C"/>
    <property type="match status" value="1"/>
</dbReference>
<keyword evidence="2" id="KW-0964">Secreted</keyword>
<dbReference type="PANTHER" id="PTHR47221">
    <property type="entry name" value="FIBRINOGEN ALPHA CHAIN"/>
    <property type="match status" value="1"/>
</dbReference>
<dbReference type="InterPro" id="IPR036056">
    <property type="entry name" value="Fibrinogen-like_C"/>
</dbReference>
<dbReference type="PROSITE" id="PS00514">
    <property type="entry name" value="FIBRINOGEN_C_1"/>
    <property type="match status" value="1"/>
</dbReference>
<evidence type="ECO:0000256" key="1">
    <source>
        <dbReference type="ARBA" id="ARBA00004613"/>
    </source>
</evidence>
<sequence>DSDGDLRGMSFSTFDQDNDLFTTFNCAAWFGGGWWFNACHLAFLNGPLASIYWGIPWSPDFVNGQFLTQTIMMLREH</sequence>
<dbReference type="InterPro" id="IPR037579">
    <property type="entry name" value="FIB_ANG-like"/>
</dbReference>
<dbReference type="HOGENOM" id="CLU_038628_11_1_1"/>
<dbReference type="PROSITE" id="PS51406">
    <property type="entry name" value="FIBRINOGEN_C_2"/>
    <property type="match status" value="1"/>
</dbReference>
<evidence type="ECO:0000313" key="4">
    <source>
        <dbReference type="EMBL" id="EKC30898.1"/>
    </source>
</evidence>
<dbReference type="InterPro" id="IPR014716">
    <property type="entry name" value="Fibrinogen_a/b/g_C_1"/>
</dbReference>
<comment type="subcellular location">
    <subcellularLocation>
        <location evidence="1">Secreted</location>
    </subcellularLocation>
</comment>
<dbReference type="AlphaFoldDB" id="K1QAB5"/>
<dbReference type="InterPro" id="IPR002181">
    <property type="entry name" value="Fibrinogen_a/b/g_C_dom"/>
</dbReference>
<proteinExistence type="predicted"/>
<dbReference type="EMBL" id="JH817484">
    <property type="protein sequence ID" value="EKC30898.1"/>
    <property type="molecule type" value="Genomic_DNA"/>
</dbReference>
<evidence type="ECO:0000256" key="3">
    <source>
        <dbReference type="ARBA" id="ARBA00023157"/>
    </source>
</evidence>
<dbReference type="GO" id="GO:0005577">
    <property type="term" value="C:fibrinogen complex"/>
    <property type="evidence" value="ECO:0007669"/>
    <property type="project" value="TreeGrafter"/>
</dbReference>
<dbReference type="GO" id="GO:0005201">
    <property type="term" value="F:extracellular matrix structural constituent"/>
    <property type="evidence" value="ECO:0007669"/>
    <property type="project" value="TreeGrafter"/>
</dbReference>
<dbReference type="Gene3D" id="3.90.215.10">
    <property type="entry name" value="Gamma Fibrinogen, chain A, domain 1"/>
    <property type="match status" value="1"/>
</dbReference>
<dbReference type="InParanoid" id="K1QAB5"/>
<organism evidence="4">
    <name type="scientific">Magallana gigas</name>
    <name type="common">Pacific oyster</name>
    <name type="synonym">Crassostrea gigas</name>
    <dbReference type="NCBI Taxonomy" id="29159"/>
    <lineage>
        <taxon>Eukaryota</taxon>
        <taxon>Metazoa</taxon>
        <taxon>Spiralia</taxon>
        <taxon>Lophotrochozoa</taxon>
        <taxon>Mollusca</taxon>
        <taxon>Bivalvia</taxon>
        <taxon>Autobranchia</taxon>
        <taxon>Pteriomorphia</taxon>
        <taxon>Ostreida</taxon>
        <taxon>Ostreoidea</taxon>
        <taxon>Ostreidae</taxon>
        <taxon>Magallana</taxon>
    </lineage>
</organism>
<keyword evidence="3" id="KW-1015">Disulfide bond</keyword>
<accession>K1QAB5</accession>
<dbReference type="InterPro" id="IPR020837">
    <property type="entry name" value="Fibrinogen_CS"/>
</dbReference>
<dbReference type="GO" id="GO:0034116">
    <property type="term" value="P:positive regulation of heterotypic cell-cell adhesion"/>
    <property type="evidence" value="ECO:0007669"/>
    <property type="project" value="TreeGrafter"/>
</dbReference>
<dbReference type="GO" id="GO:0030674">
    <property type="term" value="F:protein-macromolecule adaptor activity"/>
    <property type="evidence" value="ECO:0007669"/>
    <property type="project" value="TreeGrafter"/>
</dbReference>